<accession>A0A2D4NSM5</accession>
<evidence type="ECO:0000256" key="1">
    <source>
        <dbReference type="SAM" id="MobiDB-lite"/>
    </source>
</evidence>
<sequence length="175" mass="20207">MVEIWQQPTDKLPPPSCGQTRQRLREVDKPERWDRSILVNQLTNHVSHSGGFVLLYTSGVKSASWFYSEHIALKPHRRSQNWSREAGIWAWLACTASQGPKLQKISSCVPLNIFLCPTGRIEPGLLHLQNTFLQSDQLYRKIKSSYLPLRSITTRAHILFYISWLLKKKKRILAA</sequence>
<proteinExistence type="predicted"/>
<protein>
    <submittedName>
        <fullName evidence="2">Uncharacterized protein</fullName>
    </submittedName>
</protein>
<organism evidence="2">
    <name type="scientific">Micrurus surinamensis</name>
    <name type="common">Surinam coral snake</name>
    <dbReference type="NCBI Taxonomy" id="129470"/>
    <lineage>
        <taxon>Eukaryota</taxon>
        <taxon>Metazoa</taxon>
        <taxon>Chordata</taxon>
        <taxon>Craniata</taxon>
        <taxon>Vertebrata</taxon>
        <taxon>Euteleostomi</taxon>
        <taxon>Lepidosauria</taxon>
        <taxon>Squamata</taxon>
        <taxon>Bifurcata</taxon>
        <taxon>Unidentata</taxon>
        <taxon>Episquamata</taxon>
        <taxon>Toxicofera</taxon>
        <taxon>Serpentes</taxon>
        <taxon>Colubroidea</taxon>
        <taxon>Elapidae</taxon>
        <taxon>Elapinae</taxon>
        <taxon>Micrurus</taxon>
    </lineage>
</organism>
<evidence type="ECO:0000313" key="2">
    <source>
        <dbReference type="EMBL" id="LAB48712.1"/>
    </source>
</evidence>
<reference evidence="2" key="1">
    <citation type="submission" date="2017-07" db="EMBL/GenBank/DDBJ databases">
        <authorList>
            <person name="Mikheyev A."/>
            <person name="Grau M."/>
        </authorList>
    </citation>
    <scope>NUCLEOTIDE SEQUENCE</scope>
    <source>
        <tissue evidence="2">Venom_gland</tissue>
    </source>
</reference>
<reference evidence="2" key="2">
    <citation type="submission" date="2017-11" db="EMBL/GenBank/DDBJ databases">
        <title>Coralsnake Venomics: Analyses of Venom Gland Transcriptomes and Proteomes of Six Brazilian Taxa.</title>
        <authorList>
            <person name="Aird S.D."/>
            <person name="Jorge da Silva N."/>
            <person name="Qiu L."/>
            <person name="Villar-Briones A."/>
            <person name="Aparecida-Saddi V."/>
            <person name="Campos-Telles M.P."/>
            <person name="Grau M."/>
            <person name="Mikheyev A.S."/>
        </authorList>
    </citation>
    <scope>NUCLEOTIDE SEQUENCE</scope>
    <source>
        <tissue evidence="2">Venom_gland</tissue>
    </source>
</reference>
<dbReference type="AlphaFoldDB" id="A0A2D4NSM5"/>
<feature type="region of interest" description="Disordered" evidence="1">
    <location>
        <begin position="1"/>
        <end position="22"/>
    </location>
</feature>
<dbReference type="EMBL" id="IACN01010921">
    <property type="protein sequence ID" value="LAB48712.1"/>
    <property type="molecule type" value="Transcribed_RNA"/>
</dbReference>
<name>A0A2D4NSM5_MICSU</name>